<feature type="region of interest" description="Disordered" evidence="1">
    <location>
        <begin position="1"/>
        <end position="32"/>
    </location>
</feature>
<sequence>MMQRGPTSHLARIILTGNDGGGGDDDDDEEEEEGEMMVIIMVVMMMMMMMTADNEIEKHNEEKSCWLRLFHIHVYMYWNFISVKSSNINSIPKQ</sequence>
<reference evidence="2 3" key="1">
    <citation type="journal article" date="2021" name="Elife">
        <title>Chloroplast acquisition without the gene transfer in kleptoplastic sea slugs, Plakobranchus ocellatus.</title>
        <authorList>
            <person name="Maeda T."/>
            <person name="Takahashi S."/>
            <person name="Yoshida T."/>
            <person name="Shimamura S."/>
            <person name="Takaki Y."/>
            <person name="Nagai Y."/>
            <person name="Toyoda A."/>
            <person name="Suzuki Y."/>
            <person name="Arimoto A."/>
            <person name="Ishii H."/>
            <person name="Satoh N."/>
            <person name="Nishiyama T."/>
            <person name="Hasebe M."/>
            <person name="Maruyama T."/>
            <person name="Minagawa J."/>
            <person name="Obokata J."/>
            <person name="Shigenobu S."/>
        </authorList>
    </citation>
    <scope>NUCLEOTIDE SEQUENCE [LARGE SCALE GENOMIC DNA]</scope>
</reference>
<evidence type="ECO:0000313" key="3">
    <source>
        <dbReference type="Proteomes" id="UP000762676"/>
    </source>
</evidence>
<evidence type="ECO:0000256" key="1">
    <source>
        <dbReference type="SAM" id="MobiDB-lite"/>
    </source>
</evidence>
<organism evidence="2 3">
    <name type="scientific">Elysia marginata</name>
    <dbReference type="NCBI Taxonomy" id="1093978"/>
    <lineage>
        <taxon>Eukaryota</taxon>
        <taxon>Metazoa</taxon>
        <taxon>Spiralia</taxon>
        <taxon>Lophotrochozoa</taxon>
        <taxon>Mollusca</taxon>
        <taxon>Gastropoda</taxon>
        <taxon>Heterobranchia</taxon>
        <taxon>Euthyneura</taxon>
        <taxon>Panpulmonata</taxon>
        <taxon>Sacoglossa</taxon>
        <taxon>Placobranchoidea</taxon>
        <taxon>Plakobranchidae</taxon>
        <taxon>Elysia</taxon>
    </lineage>
</organism>
<protein>
    <submittedName>
        <fullName evidence="2">Uncharacterized protein</fullName>
    </submittedName>
</protein>
<name>A0AAV4ISE0_9GAST</name>
<keyword evidence="3" id="KW-1185">Reference proteome</keyword>
<accession>A0AAV4ISE0</accession>
<comment type="caution">
    <text evidence="2">The sequence shown here is derived from an EMBL/GenBank/DDBJ whole genome shotgun (WGS) entry which is preliminary data.</text>
</comment>
<proteinExistence type="predicted"/>
<feature type="compositionally biased region" description="Acidic residues" evidence="1">
    <location>
        <begin position="22"/>
        <end position="32"/>
    </location>
</feature>
<gene>
    <name evidence="2" type="ORF">ElyMa_006723100</name>
</gene>
<dbReference type="EMBL" id="BMAT01013461">
    <property type="protein sequence ID" value="GFS13484.1"/>
    <property type="molecule type" value="Genomic_DNA"/>
</dbReference>
<dbReference type="Proteomes" id="UP000762676">
    <property type="component" value="Unassembled WGS sequence"/>
</dbReference>
<evidence type="ECO:0000313" key="2">
    <source>
        <dbReference type="EMBL" id="GFS13484.1"/>
    </source>
</evidence>
<dbReference type="AlphaFoldDB" id="A0AAV4ISE0"/>